<dbReference type="InterPro" id="IPR050926">
    <property type="entry name" value="Aconitase/IPM_isomerase"/>
</dbReference>
<gene>
    <name evidence="5" type="ORF">ADUPG1_002163</name>
</gene>
<dbReference type="EMBL" id="BQXS01002356">
    <property type="protein sequence ID" value="GKT32001.1"/>
    <property type="molecule type" value="Genomic_DNA"/>
</dbReference>
<dbReference type="InterPro" id="IPR015931">
    <property type="entry name" value="Acnase/IPM_dHydase_lsu_aba_1/3"/>
</dbReference>
<dbReference type="PANTHER" id="PTHR43160">
    <property type="entry name" value="ACONITATE HYDRATASE B"/>
    <property type="match status" value="1"/>
</dbReference>
<dbReference type="InterPro" id="IPR036008">
    <property type="entry name" value="Aconitase_4Fe-4S_dom"/>
</dbReference>
<keyword evidence="2" id="KW-0408">Iron</keyword>
<sequence>LTMDYRNGIDVMTTETTCLSSIWCTDDTVKAFYDKVGRPGDFKELKPKGTAYYEGMVRVDMSQVEPMIALPFHPSNVYTIAEVKANAKALFEEIELQFKKDNPHLEFDLGLASKITSRGIQVDQGIIAGCAGGTYENIAKAADILTSGQGKPGF</sequence>
<accession>A0ABQ5KJ94</accession>
<keyword evidence="6" id="KW-1185">Reference proteome</keyword>
<evidence type="ECO:0000256" key="2">
    <source>
        <dbReference type="ARBA" id="ARBA00023004"/>
    </source>
</evidence>
<dbReference type="Pfam" id="PF00330">
    <property type="entry name" value="Aconitase"/>
    <property type="match status" value="1"/>
</dbReference>
<keyword evidence="3" id="KW-0411">Iron-sulfur</keyword>
<protein>
    <submittedName>
        <fullName evidence="5">Hydratase</fullName>
    </submittedName>
</protein>
<evidence type="ECO:0000256" key="3">
    <source>
        <dbReference type="ARBA" id="ARBA00023014"/>
    </source>
</evidence>
<dbReference type="PANTHER" id="PTHR43160:SF3">
    <property type="entry name" value="ACONITATE HYDRATASE, MITOCHONDRIAL"/>
    <property type="match status" value="1"/>
</dbReference>
<reference evidence="5" key="1">
    <citation type="submission" date="2022-03" db="EMBL/GenBank/DDBJ databases">
        <title>Draft genome sequence of Aduncisulcus paluster, a free-living microaerophilic Fornicata.</title>
        <authorList>
            <person name="Yuyama I."/>
            <person name="Kume K."/>
            <person name="Tamura T."/>
            <person name="Inagaki Y."/>
            <person name="Hashimoto T."/>
        </authorList>
    </citation>
    <scope>NUCLEOTIDE SEQUENCE</scope>
    <source>
        <strain evidence="5">NY0171</strain>
    </source>
</reference>
<name>A0ABQ5KJ94_9EUKA</name>
<evidence type="ECO:0000313" key="6">
    <source>
        <dbReference type="Proteomes" id="UP001057375"/>
    </source>
</evidence>
<evidence type="ECO:0000259" key="4">
    <source>
        <dbReference type="Pfam" id="PF00330"/>
    </source>
</evidence>
<keyword evidence="1" id="KW-0479">Metal-binding</keyword>
<feature type="non-terminal residue" evidence="5">
    <location>
        <position position="1"/>
    </location>
</feature>
<evidence type="ECO:0000313" key="5">
    <source>
        <dbReference type="EMBL" id="GKT32001.1"/>
    </source>
</evidence>
<comment type="caution">
    <text evidence="5">The sequence shown here is derived from an EMBL/GenBank/DDBJ whole genome shotgun (WGS) entry which is preliminary data.</text>
</comment>
<evidence type="ECO:0000256" key="1">
    <source>
        <dbReference type="ARBA" id="ARBA00022723"/>
    </source>
</evidence>
<proteinExistence type="predicted"/>
<dbReference type="SUPFAM" id="SSF53732">
    <property type="entry name" value="Aconitase iron-sulfur domain"/>
    <property type="match status" value="1"/>
</dbReference>
<dbReference type="Proteomes" id="UP001057375">
    <property type="component" value="Unassembled WGS sequence"/>
</dbReference>
<organism evidence="5 6">
    <name type="scientific">Aduncisulcus paluster</name>
    <dbReference type="NCBI Taxonomy" id="2918883"/>
    <lineage>
        <taxon>Eukaryota</taxon>
        <taxon>Metamonada</taxon>
        <taxon>Carpediemonas-like organisms</taxon>
        <taxon>Aduncisulcus</taxon>
    </lineage>
</organism>
<dbReference type="Gene3D" id="3.30.499.10">
    <property type="entry name" value="Aconitase, domain 3"/>
    <property type="match status" value="1"/>
</dbReference>
<feature type="non-terminal residue" evidence="5">
    <location>
        <position position="154"/>
    </location>
</feature>
<dbReference type="InterPro" id="IPR001030">
    <property type="entry name" value="Acoase/IPM_deHydtase_lsu_aba"/>
</dbReference>
<feature type="domain" description="Aconitase/3-isopropylmalate dehydratase large subunit alpha/beta/alpha" evidence="4">
    <location>
        <begin position="1"/>
        <end position="146"/>
    </location>
</feature>